<dbReference type="Pfam" id="PF10438">
    <property type="entry name" value="Cyc-maltodext_C"/>
    <property type="match status" value="1"/>
</dbReference>
<dbReference type="GO" id="GO:0005975">
    <property type="term" value="P:carbohydrate metabolic process"/>
    <property type="evidence" value="ECO:0007669"/>
    <property type="project" value="InterPro"/>
</dbReference>
<dbReference type="Pfam" id="PF00128">
    <property type="entry name" value="Alpha-amylase"/>
    <property type="match status" value="1"/>
</dbReference>
<dbReference type="PANTHER" id="PTHR10357:SF210">
    <property type="entry name" value="MALTODEXTRIN GLUCOSIDASE"/>
    <property type="match status" value="1"/>
</dbReference>
<keyword evidence="1" id="KW-0378">Hydrolase</keyword>
<proteinExistence type="predicted"/>
<dbReference type="EMBL" id="ABIY02000098">
    <property type="protein sequence ID" value="EDV00245.1"/>
    <property type="molecule type" value="Genomic_DNA"/>
</dbReference>
<dbReference type="Proteomes" id="UP000003146">
    <property type="component" value="Unassembled WGS sequence"/>
</dbReference>
<dbReference type="SUPFAM" id="SSF81296">
    <property type="entry name" value="E set domains"/>
    <property type="match status" value="1"/>
</dbReference>
<evidence type="ECO:0000259" key="3">
    <source>
        <dbReference type="SMART" id="SM00642"/>
    </source>
</evidence>
<feature type="domain" description="Glycosyl hydrolase family 13 catalytic" evidence="3">
    <location>
        <begin position="165"/>
        <end position="566"/>
    </location>
</feature>
<dbReference type="InterPro" id="IPR013780">
    <property type="entry name" value="Glyco_hydro_b"/>
</dbReference>
<gene>
    <name evidence="4" type="ORF">BACCOP_02723</name>
</gene>
<dbReference type="InterPro" id="IPR014756">
    <property type="entry name" value="Ig_E-set"/>
</dbReference>
<reference evidence="4 5" key="1">
    <citation type="submission" date="2008-04" db="EMBL/GenBank/DDBJ databases">
        <title>Draft genome sequence of Bacteroides coprocola (DSM 17136).</title>
        <authorList>
            <person name="Sudarsanam P."/>
            <person name="Ley R."/>
            <person name="Guruge J."/>
            <person name="Turnbaugh P.J."/>
            <person name="Mahowald M."/>
            <person name="Liep D."/>
            <person name="Gordon J."/>
        </authorList>
    </citation>
    <scope>NUCLEOTIDE SEQUENCE [LARGE SCALE GENOMIC DNA]</scope>
    <source>
        <strain evidence="4 5">DSM 17136</strain>
    </source>
</reference>
<dbReference type="Gene3D" id="2.60.40.10">
    <property type="entry name" value="Immunoglobulins"/>
    <property type="match status" value="1"/>
</dbReference>
<dbReference type="eggNOG" id="COG0366">
    <property type="taxonomic scope" value="Bacteria"/>
</dbReference>
<sequence length="652" mass="75422">MFTRRLYLFSKYNKNIVKGILLHRKTFQIILILNIMKHTRLLFMVIFSFCGICRAAATIKVDKIAPSYWWADMKNPELQILLYGNHISSSEVSLSGKGVILKEVVKQDNPNYLLLYIDLSEAEAQTFNIALKDGKKKLTIPYELKPRVRKGEDVKGFTSEDVLYLIMPDRFANGNPDNDIVEGMLENRVDRNDSFARHGGDLQGIADYLDYIADLGVTAIWLNPTQENDMKEGSYHGYAITDYYQLDRRLGSNEEFKTLVEKAHQKGLKVVMDMIFNHCGSENYLFKDKPSKEWFNFHSEYVQTSFKTASVMDVHASEYERKIATDGWFTSVMPDWNQRNRHVARYLIQNSIWWIEYTGINGIRQDTHPYADFDFMSEWCKEVLEEYPYFNIVGETWLNSNVLVSYWQKDSKLAAPRNSNLPTVMDFPLQSLMNQAFDEETGEWGGGLYKLYDYLTQDIVYADPMNLLVFFDNHDTSRFATTDEKADNLTRYKQTITFLLTTRGIPQIYYGTEILMTGDKGNGDGELRKDFPGGWQEDKINCFVPDGRTALQNEAFDFTRKLLNWRKGNKVLSHGTLKHYSISQGTYVYQRVYNGKSVVVIMNGTDSPQELSLKPYQEILPQPESIDFLSGKHVALTDKLSLKEREILILCF</sequence>
<dbReference type="Gene3D" id="3.20.20.80">
    <property type="entry name" value="Glycosidases"/>
    <property type="match status" value="1"/>
</dbReference>
<dbReference type="STRING" id="470145.BACCOP_02723"/>
<dbReference type="SUPFAM" id="SSF51445">
    <property type="entry name" value="(Trans)glycosidases"/>
    <property type="match status" value="1"/>
</dbReference>
<comment type="caution">
    <text evidence="4">The sequence shown here is derived from an EMBL/GenBank/DDBJ whole genome shotgun (WGS) entry which is preliminary data.</text>
</comment>
<dbReference type="InterPro" id="IPR013783">
    <property type="entry name" value="Ig-like_fold"/>
</dbReference>
<evidence type="ECO:0000313" key="5">
    <source>
        <dbReference type="Proteomes" id="UP000003146"/>
    </source>
</evidence>
<dbReference type="InterPro" id="IPR017853">
    <property type="entry name" value="GH"/>
</dbReference>
<dbReference type="Gene3D" id="2.60.40.1180">
    <property type="entry name" value="Golgi alpha-mannosidase II"/>
    <property type="match status" value="1"/>
</dbReference>
<dbReference type="AlphaFoldDB" id="B3JLD7"/>
<evidence type="ECO:0000256" key="1">
    <source>
        <dbReference type="ARBA" id="ARBA00022801"/>
    </source>
</evidence>
<dbReference type="CDD" id="cd11340">
    <property type="entry name" value="AmyAc_bac_CMD_like_3"/>
    <property type="match status" value="1"/>
</dbReference>
<dbReference type="SMART" id="SM00642">
    <property type="entry name" value="Aamy"/>
    <property type="match status" value="1"/>
</dbReference>
<organism evidence="4 5">
    <name type="scientific">Phocaeicola coprocola DSM 17136</name>
    <dbReference type="NCBI Taxonomy" id="470145"/>
    <lineage>
        <taxon>Bacteria</taxon>
        <taxon>Pseudomonadati</taxon>
        <taxon>Bacteroidota</taxon>
        <taxon>Bacteroidia</taxon>
        <taxon>Bacteroidales</taxon>
        <taxon>Bacteroidaceae</taxon>
        <taxon>Phocaeicola</taxon>
    </lineage>
</organism>
<dbReference type="SUPFAM" id="SSF51011">
    <property type="entry name" value="Glycosyl hydrolase domain"/>
    <property type="match status" value="1"/>
</dbReference>
<dbReference type="Pfam" id="PF09087">
    <property type="entry name" value="Cyc-maltodext_N"/>
    <property type="match status" value="1"/>
</dbReference>
<protein>
    <submittedName>
        <fullName evidence="4">Alpha amylase, catalytic domain protein</fullName>
    </submittedName>
</protein>
<dbReference type="GO" id="GO:0016798">
    <property type="term" value="F:hydrolase activity, acting on glycosyl bonds"/>
    <property type="evidence" value="ECO:0007669"/>
    <property type="project" value="UniProtKB-KW"/>
</dbReference>
<name>B3JLD7_9BACT</name>
<evidence type="ECO:0000256" key="2">
    <source>
        <dbReference type="ARBA" id="ARBA00023295"/>
    </source>
</evidence>
<dbReference type="HOGENOM" id="CLU_006462_7_3_10"/>
<keyword evidence="2" id="KW-0326">Glycosidase</keyword>
<accession>B3JLD7</accession>
<evidence type="ECO:0000313" key="4">
    <source>
        <dbReference type="EMBL" id="EDV00245.1"/>
    </source>
</evidence>
<dbReference type="InterPro" id="IPR006047">
    <property type="entry name" value="GH13_cat_dom"/>
</dbReference>
<reference evidence="4 5" key="2">
    <citation type="submission" date="2008-04" db="EMBL/GenBank/DDBJ databases">
        <authorList>
            <person name="Fulton L."/>
            <person name="Clifton S."/>
            <person name="Fulton B."/>
            <person name="Xu J."/>
            <person name="Minx P."/>
            <person name="Pepin K.H."/>
            <person name="Johnson M."/>
            <person name="Thiruvilangam P."/>
            <person name="Bhonagiri V."/>
            <person name="Nash W.E."/>
            <person name="Mardis E.R."/>
            <person name="Wilson R.K."/>
        </authorList>
    </citation>
    <scope>NUCLEOTIDE SEQUENCE [LARGE SCALE GENOMIC DNA]</scope>
    <source>
        <strain evidence="4 5">DSM 17136</strain>
    </source>
</reference>
<dbReference type="PANTHER" id="PTHR10357">
    <property type="entry name" value="ALPHA-AMYLASE FAMILY MEMBER"/>
    <property type="match status" value="1"/>
</dbReference>
<dbReference type="InterPro" id="IPR019492">
    <property type="entry name" value="Cyclo-malto-dextrinase_C"/>
</dbReference>
<dbReference type="InterPro" id="IPR015171">
    <property type="entry name" value="Cyc-maltodext_N"/>
</dbReference>